<evidence type="ECO:0000256" key="1">
    <source>
        <dbReference type="SAM" id="SignalP"/>
    </source>
</evidence>
<dbReference type="AlphaFoldDB" id="A0A7W7CDY3"/>
<dbReference type="InterPro" id="IPR015943">
    <property type="entry name" value="WD40/YVTN_repeat-like_dom_sf"/>
</dbReference>
<feature type="signal peptide" evidence="1">
    <location>
        <begin position="1"/>
        <end position="23"/>
    </location>
</feature>
<dbReference type="InterPro" id="IPR011044">
    <property type="entry name" value="Quino_amine_DH_bsu"/>
</dbReference>
<proteinExistence type="predicted"/>
<protein>
    <recommendedName>
        <fullName evidence="4">Lipoprotein</fullName>
    </recommendedName>
</protein>
<feature type="chain" id="PRO_5031507502" description="Lipoprotein" evidence="1">
    <location>
        <begin position="24"/>
        <end position="334"/>
    </location>
</feature>
<accession>A0A7W7CDY3</accession>
<dbReference type="RefSeq" id="WP_312988179.1">
    <property type="nucleotide sequence ID" value="NZ_BAAAUI010000001.1"/>
</dbReference>
<evidence type="ECO:0000313" key="2">
    <source>
        <dbReference type="EMBL" id="MBB4679378.1"/>
    </source>
</evidence>
<dbReference type="Proteomes" id="UP000533598">
    <property type="component" value="Unassembled WGS sequence"/>
</dbReference>
<sequence>MRRLMAALLTGTVLLTACSTSQGNTNEQPPDEVIPAGPAVAAARGAIPVGTVTPLPGKATALTLDETTRTVAIAVTDPARLLLYPADNLAATPREIPLPGPVEHLTLADGKLLAPVRANGKLLRITLPDGATETLDVTGGPLSATQVGDRTIVALREPGQGIAVLNAAGKLERTINTGFRGVSTVLPAGKKVVVLDELRTAVIEVDPATGELGAGLRSGDATTHAITDRFGRVLAVDTRGGELLAFSTNPLIMRQRYPVPGAPYGIAYDRTRDLAWITLTERDEVVGYNVATGSPEEKYRFATVHQPNSVTVDPKSGRVLVASADGGGVQVVQP</sequence>
<keyword evidence="1" id="KW-0732">Signal</keyword>
<evidence type="ECO:0008006" key="4">
    <source>
        <dbReference type="Google" id="ProtNLM"/>
    </source>
</evidence>
<keyword evidence="3" id="KW-1185">Reference proteome</keyword>
<name>A0A7W7CDY3_9PSEU</name>
<dbReference type="PROSITE" id="PS51257">
    <property type="entry name" value="PROKAR_LIPOPROTEIN"/>
    <property type="match status" value="1"/>
</dbReference>
<dbReference type="Gene3D" id="2.130.10.10">
    <property type="entry name" value="YVTN repeat-like/Quinoprotein amine dehydrogenase"/>
    <property type="match status" value="1"/>
</dbReference>
<evidence type="ECO:0000313" key="3">
    <source>
        <dbReference type="Proteomes" id="UP000533598"/>
    </source>
</evidence>
<dbReference type="SUPFAM" id="SSF50969">
    <property type="entry name" value="YVTN repeat-like/Quinoprotein amine dehydrogenase"/>
    <property type="match status" value="1"/>
</dbReference>
<organism evidence="2 3">
    <name type="scientific">Crossiella cryophila</name>
    <dbReference type="NCBI Taxonomy" id="43355"/>
    <lineage>
        <taxon>Bacteria</taxon>
        <taxon>Bacillati</taxon>
        <taxon>Actinomycetota</taxon>
        <taxon>Actinomycetes</taxon>
        <taxon>Pseudonocardiales</taxon>
        <taxon>Pseudonocardiaceae</taxon>
        <taxon>Crossiella</taxon>
    </lineage>
</organism>
<reference evidence="2 3" key="1">
    <citation type="submission" date="2020-08" db="EMBL/GenBank/DDBJ databases">
        <title>Sequencing the genomes of 1000 actinobacteria strains.</title>
        <authorList>
            <person name="Klenk H.-P."/>
        </authorList>
    </citation>
    <scope>NUCLEOTIDE SEQUENCE [LARGE SCALE GENOMIC DNA]</scope>
    <source>
        <strain evidence="2 3">DSM 44230</strain>
    </source>
</reference>
<gene>
    <name evidence="2" type="ORF">HNR67_005496</name>
</gene>
<dbReference type="EMBL" id="JACHMH010000001">
    <property type="protein sequence ID" value="MBB4679378.1"/>
    <property type="molecule type" value="Genomic_DNA"/>
</dbReference>
<comment type="caution">
    <text evidence="2">The sequence shown here is derived from an EMBL/GenBank/DDBJ whole genome shotgun (WGS) entry which is preliminary data.</text>
</comment>